<keyword evidence="1" id="KW-0472">Membrane</keyword>
<dbReference type="EMBL" id="JBBNAG010000002">
    <property type="protein sequence ID" value="KAK9158202.1"/>
    <property type="molecule type" value="Genomic_DNA"/>
</dbReference>
<organism evidence="2 3">
    <name type="scientific">Stephania cephalantha</name>
    <dbReference type="NCBI Taxonomy" id="152367"/>
    <lineage>
        <taxon>Eukaryota</taxon>
        <taxon>Viridiplantae</taxon>
        <taxon>Streptophyta</taxon>
        <taxon>Embryophyta</taxon>
        <taxon>Tracheophyta</taxon>
        <taxon>Spermatophyta</taxon>
        <taxon>Magnoliopsida</taxon>
        <taxon>Ranunculales</taxon>
        <taxon>Menispermaceae</taxon>
        <taxon>Menispermoideae</taxon>
        <taxon>Cissampelideae</taxon>
        <taxon>Stephania</taxon>
    </lineage>
</organism>
<feature type="transmembrane region" description="Helical" evidence="1">
    <location>
        <begin position="92"/>
        <end position="111"/>
    </location>
</feature>
<keyword evidence="3" id="KW-1185">Reference proteome</keyword>
<reference evidence="2 3" key="1">
    <citation type="submission" date="2024-01" db="EMBL/GenBank/DDBJ databases">
        <title>Genome assemblies of Stephania.</title>
        <authorList>
            <person name="Yang L."/>
        </authorList>
    </citation>
    <scope>NUCLEOTIDE SEQUENCE [LARGE SCALE GENOMIC DNA]</scope>
    <source>
        <strain evidence="2">JXDWG</strain>
        <tissue evidence="2">Leaf</tissue>
    </source>
</reference>
<gene>
    <name evidence="2" type="ORF">Scep_004776</name>
</gene>
<protein>
    <submittedName>
        <fullName evidence="2">Uncharacterized protein</fullName>
    </submittedName>
</protein>
<name>A0AAP0KT34_9MAGN</name>
<sequence>MCLPRGANSAFGEGAIGVHVDMKDTPDHVDPRGGPQCNSSRLADALPLVLPRLCLPPPPPPLFAVPTAQPCALARAEIWSIALASVVPSARALLASMLAALALAALALLSLSGVPPPFLPLLPITFFLSLVQPRLKSEELLEEEEDNKELVKLVKERPS</sequence>
<accession>A0AAP0KT34</accession>
<evidence type="ECO:0000313" key="2">
    <source>
        <dbReference type="EMBL" id="KAK9158202.1"/>
    </source>
</evidence>
<keyword evidence="1" id="KW-1133">Transmembrane helix</keyword>
<proteinExistence type="predicted"/>
<evidence type="ECO:0000256" key="1">
    <source>
        <dbReference type="SAM" id="Phobius"/>
    </source>
</evidence>
<dbReference type="Proteomes" id="UP001419268">
    <property type="component" value="Unassembled WGS sequence"/>
</dbReference>
<keyword evidence="1" id="KW-0812">Transmembrane</keyword>
<dbReference type="AlphaFoldDB" id="A0AAP0KT34"/>
<comment type="caution">
    <text evidence="2">The sequence shown here is derived from an EMBL/GenBank/DDBJ whole genome shotgun (WGS) entry which is preliminary data.</text>
</comment>
<evidence type="ECO:0000313" key="3">
    <source>
        <dbReference type="Proteomes" id="UP001419268"/>
    </source>
</evidence>